<dbReference type="PRINTS" id="PR00702">
    <property type="entry name" value="ACRIFLAVINRP"/>
</dbReference>
<evidence type="ECO:0000313" key="3">
    <source>
        <dbReference type="Proteomes" id="UP000264071"/>
    </source>
</evidence>
<gene>
    <name evidence="2" type="ORF">DGD08_12745</name>
</gene>
<dbReference type="Gene3D" id="3.30.70.1430">
    <property type="entry name" value="Multidrug efflux transporter AcrB pore domain"/>
    <property type="match status" value="2"/>
</dbReference>
<dbReference type="SUPFAM" id="SSF82693">
    <property type="entry name" value="Multidrug efflux transporter AcrB pore domain, PN1, PN2, PC1 and PC2 subdomains"/>
    <property type="match status" value="2"/>
</dbReference>
<dbReference type="Gene3D" id="1.20.1640.10">
    <property type="entry name" value="Multidrug efflux transporter AcrB transmembrane domain"/>
    <property type="match status" value="2"/>
</dbReference>
<feature type="transmembrane region" description="Helical" evidence="1">
    <location>
        <begin position="472"/>
        <end position="496"/>
    </location>
</feature>
<feature type="transmembrane region" description="Helical" evidence="1">
    <location>
        <begin position="871"/>
        <end position="888"/>
    </location>
</feature>
<dbReference type="InterPro" id="IPR001036">
    <property type="entry name" value="Acrflvin-R"/>
</dbReference>
<feature type="transmembrane region" description="Helical" evidence="1">
    <location>
        <begin position="895"/>
        <end position="916"/>
    </location>
</feature>
<dbReference type="PANTHER" id="PTHR32063:SF4">
    <property type="entry name" value="SLR6043 PROTEIN"/>
    <property type="match status" value="1"/>
</dbReference>
<organism evidence="2 3">
    <name type="scientific">Gemmatimonas aurantiaca</name>
    <dbReference type="NCBI Taxonomy" id="173480"/>
    <lineage>
        <taxon>Bacteria</taxon>
        <taxon>Pseudomonadati</taxon>
        <taxon>Gemmatimonadota</taxon>
        <taxon>Gemmatimonadia</taxon>
        <taxon>Gemmatimonadales</taxon>
        <taxon>Gemmatimonadaceae</taxon>
        <taxon>Gemmatimonas</taxon>
    </lineage>
</organism>
<dbReference type="OMA" id="RNGIMMV"/>
<dbReference type="Gene3D" id="3.30.70.1440">
    <property type="entry name" value="Multidrug efflux transporter AcrB pore domain"/>
    <property type="match status" value="1"/>
</dbReference>
<feature type="transmembrane region" description="Helical" evidence="1">
    <location>
        <begin position="971"/>
        <end position="991"/>
    </location>
</feature>
<dbReference type="Gene3D" id="3.30.2090.10">
    <property type="entry name" value="Multidrug efflux transporter AcrB TolC docking domain, DN and DC subdomains"/>
    <property type="match status" value="2"/>
</dbReference>
<accession>A0A3D4VB45</accession>
<sequence length="1041" mass="112614">MNWLIESALRLRIVVVALTVLAIVVGTRIVRDAPLDVFPEFSPPLVEVQTEAPGLSTEEVEALVTTPIEQALAGTPHIETLRSKSVLGLSSVVLIFERGTDLLVARQFVGERLARLQGTLPAVARPPVLLSPLSSTSRVLKVGMSSKTMSQTDMTTLVRFTVRPRLMSVPGVANVAVWGQRDRQLQVLVDPERLRANRVTLDEVTRATGEAVAVRAGGFIDVPNQRFSVAQRSEVHTGADLAAAPVAFRNRAALLLGDVTQVTEGNPPPIGNAIINDGPGILLIVEKQPWGNTLEVTRGVEAALAALRPAMPDVEVDATIFRPATFIEMSLHNLNRALLIGCVLVVIVLGLFLRDWRTAVISLTAIPLSLLAAAIVMRYRGGTIDTMVLAGLVIALGEVVDDAVIDVENIVRRLRLNREAGSPRSAFLVVLQASIEVRSAVVYASLIVSLVFLPVFFLSGLAGAFFRPLAAAYVVAILASLLVALIVTPALSLLLLPKAVAHHSEAPLVTWLKAHYRRLLPRFLDEPTSDTNTRRGWWARTPRAARIIGLALFAAGASFPFLGEEFLPHFKEYDFLMHWVEKPGTSIEAMDRITIRASQELRAIPGVRNFGAHIGRAEVADEVVGPNFTELWISLDPSVDYDATVAKVQTVVDGYPGLYRDLLTYLRERIKEVLTGTSASMVVRLYGPDLAVLREKAQDVAKVMGGVNGVADLKVQPQVLVPQVEVKVRQEAAARLGLTAGVVRDRVETLVRGRKVGEVYEADRAFDVVVWGAPGVREDVTSLASLPIDIPGGGVVPLGDVADVRLMPTPNEITRENASRRLDITANVRGRDLGSVAREVERVVRELPFAAGYHPEFLGEYAAQRESSRRLLSLSLLAMLGIFLILHADFGSMRLAVLVFGSLPFAVIGGVVAVWLTGGVLSLGSIVGFVTVIGIAARNGIMLVSHYRHLEHEEGMTFGRGLVLRGAEERLAPITMTALVTALALVPLIVWGDRPGHEIEHPMAIVILGGLVSSTLLTLFLMPALYLRYGQAQQEEDAALA</sequence>
<dbReference type="Pfam" id="PF00873">
    <property type="entry name" value="ACR_tran"/>
    <property type="match status" value="1"/>
</dbReference>
<dbReference type="AlphaFoldDB" id="A0A3D4VB45"/>
<feature type="transmembrane region" description="Helical" evidence="1">
    <location>
        <begin position="359"/>
        <end position="377"/>
    </location>
</feature>
<dbReference type="InterPro" id="IPR027463">
    <property type="entry name" value="AcrB_DN_DC_subdom"/>
</dbReference>
<evidence type="ECO:0000256" key="1">
    <source>
        <dbReference type="SAM" id="Phobius"/>
    </source>
</evidence>
<feature type="transmembrane region" description="Helical" evidence="1">
    <location>
        <begin position="544"/>
        <end position="562"/>
    </location>
</feature>
<dbReference type="Proteomes" id="UP000264071">
    <property type="component" value="Unassembled WGS sequence"/>
</dbReference>
<keyword evidence="1" id="KW-0812">Transmembrane</keyword>
<dbReference type="SUPFAM" id="SSF82866">
    <property type="entry name" value="Multidrug efflux transporter AcrB transmembrane domain"/>
    <property type="match status" value="2"/>
</dbReference>
<feature type="transmembrane region" description="Helical" evidence="1">
    <location>
        <begin position="12"/>
        <end position="30"/>
    </location>
</feature>
<keyword evidence="1" id="KW-0472">Membrane</keyword>
<feature type="transmembrane region" description="Helical" evidence="1">
    <location>
        <begin position="1003"/>
        <end position="1027"/>
    </location>
</feature>
<protein>
    <submittedName>
        <fullName evidence="2">AcrB/AcrD/AcrF family protein</fullName>
    </submittedName>
</protein>
<dbReference type="PANTHER" id="PTHR32063">
    <property type="match status" value="1"/>
</dbReference>
<dbReference type="EMBL" id="DPIY01000010">
    <property type="protein sequence ID" value="HCT58064.1"/>
    <property type="molecule type" value="Genomic_DNA"/>
</dbReference>
<dbReference type="SUPFAM" id="SSF82714">
    <property type="entry name" value="Multidrug efflux transporter AcrB TolC docking domain, DN and DC subdomains"/>
    <property type="match status" value="2"/>
</dbReference>
<proteinExistence type="predicted"/>
<feature type="transmembrane region" description="Helical" evidence="1">
    <location>
        <begin position="337"/>
        <end position="353"/>
    </location>
</feature>
<keyword evidence="1" id="KW-1133">Transmembrane helix</keyword>
<reference evidence="2 3" key="1">
    <citation type="journal article" date="2018" name="Nat. Biotechnol.">
        <title>A standardized bacterial taxonomy based on genome phylogeny substantially revises the tree of life.</title>
        <authorList>
            <person name="Parks D.H."/>
            <person name="Chuvochina M."/>
            <person name="Waite D.W."/>
            <person name="Rinke C."/>
            <person name="Skarshewski A."/>
            <person name="Chaumeil P.A."/>
            <person name="Hugenholtz P."/>
        </authorList>
    </citation>
    <scope>NUCLEOTIDE SEQUENCE [LARGE SCALE GENOMIC DNA]</scope>
    <source>
        <strain evidence="2">UBA8844</strain>
    </source>
</reference>
<comment type="caution">
    <text evidence="2">The sequence shown here is derived from an EMBL/GenBank/DDBJ whole genome shotgun (WGS) entry which is preliminary data.</text>
</comment>
<feature type="transmembrane region" description="Helical" evidence="1">
    <location>
        <begin position="441"/>
        <end position="466"/>
    </location>
</feature>
<dbReference type="GO" id="GO:0005886">
    <property type="term" value="C:plasma membrane"/>
    <property type="evidence" value="ECO:0007669"/>
    <property type="project" value="TreeGrafter"/>
</dbReference>
<name>A0A3D4VB45_9BACT</name>
<dbReference type="GO" id="GO:0042910">
    <property type="term" value="F:xenobiotic transmembrane transporter activity"/>
    <property type="evidence" value="ECO:0007669"/>
    <property type="project" value="TreeGrafter"/>
</dbReference>
<feature type="transmembrane region" description="Helical" evidence="1">
    <location>
        <begin position="922"/>
        <end position="941"/>
    </location>
</feature>
<dbReference type="Gene3D" id="3.30.70.1320">
    <property type="entry name" value="Multidrug efflux transporter AcrB pore domain like"/>
    <property type="match status" value="1"/>
</dbReference>
<evidence type="ECO:0000313" key="2">
    <source>
        <dbReference type="EMBL" id="HCT58064.1"/>
    </source>
</evidence>